<accession>A0A109LLF6</accession>
<dbReference type="EMBL" id="LCYA01000014">
    <property type="protein sequence ID" value="KWV89813.1"/>
    <property type="molecule type" value="Genomic_DNA"/>
</dbReference>
<comment type="caution">
    <text evidence="2">The sequence shown here is derived from an EMBL/GenBank/DDBJ whole genome shotgun (WGS) entry which is preliminary data.</text>
</comment>
<feature type="region of interest" description="Disordered" evidence="1">
    <location>
        <begin position="129"/>
        <end position="155"/>
    </location>
</feature>
<protein>
    <submittedName>
        <fullName evidence="2">Uncharacterized protein</fullName>
    </submittedName>
</protein>
<name>A0A109LLF6_PSEFL</name>
<dbReference type="AlphaFoldDB" id="A0A109LLF6"/>
<organism evidence="2 3">
    <name type="scientific">Pseudomonas fluorescens</name>
    <dbReference type="NCBI Taxonomy" id="294"/>
    <lineage>
        <taxon>Bacteria</taxon>
        <taxon>Pseudomonadati</taxon>
        <taxon>Pseudomonadota</taxon>
        <taxon>Gammaproteobacteria</taxon>
        <taxon>Pseudomonadales</taxon>
        <taxon>Pseudomonadaceae</taxon>
        <taxon>Pseudomonas</taxon>
    </lineage>
</organism>
<reference evidence="2 3" key="1">
    <citation type="submission" date="2015-05" db="EMBL/GenBank/DDBJ databases">
        <title>A genomic and transcriptomic approach to investigate the blue pigment phenotype in Pseudomonas fluorescens.</title>
        <authorList>
            <person name="Andreani N.A."/>
            <person name="Cardazzo B."/>
        </authorList>
    </citation>
    <scope>NUCLEOTIDE SEQUENCE [LARGE SCALE GENOMIC DNA]</scope>
    <source>
        <strain evidence="2 3">Ps_22</strain>
    </source>
</reference>
<evidence type="ECO:0000313" key="3">
    <source>
        <dbReference type="Proteomes" id="UP000061348"/>
    </source>
</evidence>
<sequence>MTKAKFGQLFAQTRLKLRPGAEQAQARFDLEQQGPWVIQADLGAESVGPGGQKLLQALDLQRVVFDTGKLLDQGMGCRQRLPGAQAQGACGGVDGLQHAPLRRAGQQRQRLLGFGVHTLCPVQRQLREDNTHPTHGNLNAPPGQLAPDGPARHGT</sequence>
<dbReference type="Proteomes" id="UP000061348">
    <property type="component" value="Unassembled WGS sequence"/>
</dbReference>
<evidence type="ECO:0000313" key="2">
    <source>
        <dbReference type="EMBL" id="KWV89813.1"/>
    </source>
</evidence>
<gene>
    <name evidence="2" type="ORF">PFLmoz3_00558</name>
</gene>
<evidence type="ECO:0000256" key="1">
    <source>
        <dbReference type="SAM" id="MobiDB-lite"/>
    </source>
</evidence>
<proteinExistence type="predicted"/>